<dbReference type="Pfam" id="PF00561">
    <property type="entry name" value="Abhydrolase_1"/>
    <property type="match status" value="1"/>
</dbReference>
<dbReference type="EMBL" id="JACKTY010000011">
    <property type="protein sequence ID" value="MCV7224798.1"/>
    <property type="molecule type" value="Genomic_DNA"/>
</dbReference>
<dbReference type="GO" id="GO:0016787">
    <property type="term" value="F:hydrolase activity"/>
    <property type="evidence" value="ECO:0007669"/>
    <property type="project" value="UniProtKB-KW"/>
</dbReference>
<dbReference type="PANTHER" id="PTHR43329">
    <property type="entry name" value="EPOXIDE HYDROLASE"/>
    <property type="match status" value="1"/>
</dbReference>
<feature type="domain" description="AB hydrolase-1" evidence="2">
    <location>
        <begin position="28"/>
        <end position="281"/>
    </location>
</feature>
<evidence type="ECO:0000259" key="2">
    <source>
        <dbReference type="Pfam" id="PF00561"/>
    </source>
</evidence>
<dbReference type="InterPro" id="IPR000639">
    <property type="entry name" value="Epox_hydrolase-like"/>
</dbReference>
<accession>A0ABT3C5Q4</accession>
<comment type="caution">
    <text evidence="3">The sequence shown here is derived from an EMBL/GenBank/DDBJ whole genome shotgun (WGS) entry which is preliminary data.</text>
</comment>
<dbReference type="Gene3D" id="3.40.50.1820">
    <property type="entry name" value="alpha/beta hydrolase"/>
    <property type="match status" value="1"/>
</dbReference>
<dbReference type="Proteomes" id="UP001526201">
    <property type="component" value="Unassembled WGS sequence"/>
</dbReference>
<evidence type="ECO:0000313" key="4">
    <source>
        <dbReference type="Proteomes" id="UP001526201"/>
    </source>
</evidence>
<evidence type="ECO:0000256" key="1">
    <source>
        <dbReference type="ARBA" id="ARBA00022801"/>
    </source>
</evidence>
<protein>
    <submittedName>
        <fullName evidence="3">Alpha/beta hydrolase</fullName>
    </submittedName>
</protein>
<keyword evidence="4" id="KW-1185">Reference proteome</keyword>
<organism evidence="3 4">
    <name type="scientific">Mycolicibacterium komossense</name>
    <dbReference type="NCBI Taxonomy" id="1779"/>
    <lineage>
        <taxon>Bacteria</taxon>
        <taxon>Bacillati</taxon>
        <taxon>Actinomycetota</taxon>
        <taxon>Actinomycetes</taxon>
        <taxon>Mycobacteriales</taxon>
        <taxon>Mycobacteriaceae</taxon>
        <taxon>Mycolicibacterium</taxon>
    </lineage>
</organism>
<dbReference type="InterPro" id="IPR029058">
    <property type="entry name" value="AB_hydrolase_fold"/>
</dbReference>
<dbReference type="InterPro" id="IPR000073">
    <property type="entry name" value="AB_hydrolase_1"/>
</dbReference>
<name>A0ABT3C5Q4_9MYCO</name>
<sequence>MDAVQALTIRAGVLDVAIERHGHPGGWPVVLLHGFPYDPRCYDKVVPLLVAAGATVVVPYLRGYGPTRFLERATPRSGQQTALASDLRALITALEGAPPIVAGFDWGGRAACVASALWPGQLRALVTVSGYNVQSIAAASSPAPPEVERKLWYQYYLHGERGRAGLDTYRREFARQLWHEFSPHWDFSDAEFAASAASFDNPDFVDVVVHSYRHRYGLAAGDPAYQHLEDQIAAQPPITIPTVVVDPQADPLVPPGLPRAVHEWRLSALLDVRRADVGHNVPQEAPEIFAEAVLHAHTHS</sequence>
<proteinExistence type="predicted"/>
<evidence type="ECO:0000313" key="3">
    <source>
        <dbReference type="EMBL" id="MCV7224798.1"/>
    </source>
</evidence>
<keyword evidence="1 3" id="KW-0378">Hydrolase</keyword>
<dbReference type="SUPFAM" id="SSF53474">
    <property type="entry name" value="alpha/beta-Hydrolases"/>
    <property type="match status" value="1"/>
</dbReference>
<dbReference type="RefSeq" id="WP_264065551.1">
    <property type="nucleotide sequence ID" value="NZ_JACKTY010000011.1"/>
</dbReference>
<dbReference type="PRINTS" id="PR00412">
    <property type="entry name" value="EPOXHYDRLASE"/>
</dbReference>
<gene>
    <name evidence="3" type="ORF">H7J73_01920</name>
</gene>
<reference evidence="3 4" key="1">
    <citation type="journal article" date="2022" name="BMC Genomics">
        <title>Comparative genome analysis of mycobacteria focusing on tRNA and non-coding RNA.</title>
        <authorList>
            <person name="Behra P.R.K."/>
            <person name="Pettersson B.M.F."/>
            <person name="Ramesh M."/>
            <person name="Das S."/>
            <person name="Dasgupta S."/>
            <person name="Kirsebom L.A."/>
        </authorList>
    </citation>
    <scope>NUCLEOTIDE SEQUENCE [LARGE SCALE GENOMIC DNA]</scope>
    <source>
        <strain evidence="3 4">DSM 44078</strain>
    </source>
</reference>